<protein>
    <submittedName>
        <fullName evidence="2">Lytic transglycosylase domain-containing protein</fullName>
    </submittedName>
</protein>
<evidence type="ECO:0000313" key="2">
    <source>
        <dbReference type="EMBL" id="MBO1264128.1"/>
    </source>
</evidence>
<feature type="domain" description="Transglycosylase SLT" evidence="1">
    <location>
        <begin position="46"/>
        <end position="153"/>
    </location>
</feature>
<proteinExistence type="predicted"/>
<organism evidence="2 3">
    <name type="scientific">Proteiniclasticum aestuarii</name>
    <dbReference type="NCBI Taxonomy" id="2817862"/>
    <lineage>
        <taxon>Bacteria</taxon>
        <taxon>Bacillati</taxon>
        <taxon>Bacillota</taxon>
        <taxon>Clostridia</taxon>
        <taxon>Eubacteriales</taxon>
        <taxon>Clostridiaceae</taxon>
        <taxon>Proteiniclasticum</taxon>
    </lineage>
</organism>
<dbReference type="EMBL" id="JAFNJU010000002">
    <property type="protein sequence ID" value="MBO1264128.1"/>
    <property type="molecule type" value="Genomic_DNA"/>
</dbReference>
<dbReference type="InterPro" id="IPR023346">
    <property type="entry name" value="Lysozyme-like_dom_sf"/>
</dbReference>
<dbReference type="AlphaFoldDB" id="A0A939HB80"/>
<keyword evidence="3" id="KW-1185">Reference proteome</keyword>
<accession>A0A939HB80</accession>
<evidence type="ECO:0000259" key="1">
    <source>
        <dbReference type="Pfam" id="PF01464"/>
    </source>
</evidence>
<dbReference type="PANTHER" id="PTHR37423:SF2">
    <property type="entry name" value="MEMBRANE-BOUND LYTIC MUREIN TRANSGLYCOSYLASE C"/>
    <property type="match status" value="1"/>
</dbReference>
<dbReference type="Gene3D" id="1.10.530.10">
    <property type="match status" value="1"/>
</dbReference>
<reference evidence="2" key="1">
    <citation type="submission" date="2021-03" db="EMBL/GenBank/DDBJ databases">
        <title>Proteiniclasticum marinus sp. nov., isolated from tidal flat sediment.</title>
        <authorList>
            <person name="Namirimu T."/>
            <person name="Yang J.-A."/>
            <person name="Yang S.-H."/>
            <person name="Kim Y.-J."/>
            <person name="Kwon K.K."/>
        </authorList>
    </citation>
    <scope>NUCLEOTIDE SEQUENCE</scope>
    <source>
        <strain evidence="2">SCR006</strain>
    </source>
</reference>
<gene>
    <name evidence="2" type="ORF">J3A84_03600</name>
</gene>
<dbReference type="PANTHER" id="PTHR37423">
    <property type="entry name" value="SOLUBLE LYTIC MUREIN TRANSGLYCOSYLASE-RELATED"/>
    <property type="match status" value="1"/>
</dbReference>
<name>A0A939HB80_9CLOT</name>
<dbReference type="CDD" id="cd16896">
    <property type="entry name" value="LT_Slt70-like"/>
    <property type="match status" value="1"/>
</dbReference>
<dbReference type="RefSeq" id="WP_207598646.1">
    <property type="nucleotide sequence ID" value="NZ_JAFNJU010000002.1"/>
</dbReference>
<evidence type="ECO:0000313" key="3">
    <source>
        <dbReference type="Proteomes" id="UP000664218"/>
    </source>
</evidence>
<dbReference type="Proteomes" id="UP000664218">
    <property type="component" value="Unassembled WGS sequence"/>
</dbReference>
<dbReference type="SUPFAM" id="SSF53955">
    <property type="entry name" value="Lysozyme-like"/>
    <property type="match status" value="1"/>
</dbReference>
<dbReference type="Pfam" id="PF01464">
    <property type="entry name" value="SLT"/>
    <property type="match status" value="1"/>
</dbReference>
<sequence>MVRKKEKRKRGIRGLSIFMSLLLLVLASAYVLYGRLFPMEHEKTVSAYAKEYDVDPFLVYAVIHTESRFREDAVSPAGAIGLMQVTPDTGQFISEQLKISSFTEELLKDPELNIRMGTWYLSYLKESFPRVETLLAAYNAGPNRVRTWLEDEDVSDGEILTDIPFEETRNYVERVLQREKIYRLLYFYK</sequence>
<dbReference type="InterPro" id="IPR008258">
    <property type="entry name" value="Transglycosylase_SLT_dom_1"/>
</dbReference>
<comment type="caution">
    <text evidence="2">The sequence shown here is derived from an EMBL/GenBank/DDBJ whole genome shotgun (WGS) entry which is preliminary data.</text>
</comment>